<dbReference type="InterPro" id="IPR031167">
    <property type="entry name" value="G_OBG"/>
</dbReference>
<protein>
    <submittedName>
        <fullName evidence="4">Translation-associated GTPase</fullName>
    </submittedName>
</protein>
<dbReference type="Pfam" id="PF01926">
    <property type="entry name" value="MMR_HSR1"/>
    <property type="match status" value="1"/>
</dbReference>
<dbReference type="InterPro" id="IPR006073">
    <property type="entry name" value="GTP-bd"/>
</dbReference>
<feature type="non-terminal residue" evidence="4">
    <location>
        <position position="138"/>
    </location>
</feature>
<dbReference type="PANTHER" id="PTHR23305">
    <property type="entry name" value="OBG GTPASE FAMILY"/>
    <property type="match status" value="1"/>
</dbReference>
<reference evidence="4" key="2">
    <citation type="journal article" date="2014" name="ISME J.">
        <title>Microbial stratification in low pH oxic and suboxic macroscopic growths along an acid mine drainage.</title>
        <authorList>
            <person name="Mendez-Garcia C."/>
            <person name="Mesa V."/>
            <person name="Sprenger R.R."/>
            <person name="Richter M."/>
            <person name="Diez M.S."/>
            <person name="Solano J."/>
            <person name="Bargiela R."/>
            <person name="Golyshina O.V."/>
            <person name="Manteca A."/>
            <person name="Ramos J.L."/>
            <person name="Gallego J.R."/>
            <person name="Llorente I."/>
            <person name="Martins Dos Santos V.A."/>
            <person name="Jensen O.N."/>
            <person name="Pelaez A.I."/>
            <person name="Sanchez J."/>
            <person name="Ferrer M."/>
        </authorList>
    </citation>
    <scope>NUCLEOTIDE SEQUENCE</scope>
</reference>
<dbReference type="PROSITE" id="PS00905">
    <property type="entry name" value="GTP1_OBG"/>
    <property type="match status" value="1"/>
</dbReference>
<reference evidence="4" key="1">
    <citation type="submission" date="2013-08" db="EMBL/GenBank/DDBJ databases">
        <authorList>
            <person name="Mendez C."/>
            <person name="Richter M."/>
            <person name="Ferrer M."/>
            <person name="Sanchez J."/>
        </authorList>
    </citation>
    <scope>NUCLEOTIDE SEQUENCE</scope>
</reference>
<organism evidence="4">
    <name type="scientific">mine drainage metagenome</name>
    <dbReference type="NCBI Taxonomy" id="410659"/>
    <lineage>
        <taxon>unclassified sequences</taxon>
        <taxon>metagenomes</taxon>
        <taxon>ecological metagenomes</taxon>
    </lineage>
</organism>
<feature type="domain" description="OBG-type G" evidence="3">
    <location>
        <begin position="1"/>
        <end position="138"/>
    </location>
</feature>
<dbReference type="PROSITE" id="PS51710">
    <property type="entry name" value="G_OBG"/>
    <property type="match status" value="1"/>
</dbReference>
<gene>
    <name evidence="4" type="ORF">B2A_05176</name>
</gene>
<dbReference type="PANTHER" id="PTHR23305:SF1">
    <property type="entry name" value="OBG-TYPE G DOMAIN-CONTAINING PROTEIN"/>
    <property type="match status" value="1"/>
</dbReference>
<evidence type="ECO:0000259" key="3">
    <source>
        <dbReference type="PROSITE" id="PS51710"/>
    </source>
</evidence>
<dbReference type="AlphaFoldDB" id="T1BRK6"/>
<dbReference type="PRINTS" id="PR00326">
    <property type="entry name" value="GTP1OBG"/>
</dbReference>
<proteinExistence type="predicted"/>
<dbReference type="GO" id="GO:0005737">
    <property type="term" value="C:cytoplasm"/>
    <property type="evidence" value="ECO:0007669"/>
    <property type="project" value="TreeGrafter"/>
</dbReference>
<evidence type="ECO:0000256" key="2">
    <source>
        <dbReference type="ARBA" id="ARBA00023134"/>
    </source>
</evidence>
<evidence type="ECO:0000256" key="1">
    <source>
        <dbReference type="ARBA" id="ARBA00022741"/>
    </source>
</evidence>
<keyword evidence="2" id="KW-0342">GTP-binding</keyword>
<dbReference type="GO" id="GO:0005525">
    <property type="term" value="F:GTP binding"/>
    <property type="evidence" value="ECO:0007669"/>
    <property type="project" value="UniProtKB-KW"/>
</dbReference>
<dbReference type="Gene3D" id="3.40.50.300">
    <property type="entry name" value="P-loop containing nucleotide triphosphate hydrolases"/>
    <property type="match status" value="1"/>
</dbReference>
<dbReference type="EMBL" id="AUZZ01003567">
    <property type="protein sequence ID" value="EQD56585.1"/>
    <property type="molecule type" value="Genomic_DNA"/>
</dbReference>
<comment type="caution">
    <text evidence="4">The sequence shown here is derived from an EMBL/GenBank/DDBJ whole genome shotgun (WGS) entry which is preliminary data.</text>
</comment>
<evidence type="ECO:0000313" key="4">
    <source>
        <dbReference type="EMBL" id="EQD56585.1"/>
    </source>
</evidence>
<accession>T1BRK6</accession>
<dbReference type="InterPro" id="IPR006074">
    <property type="entry name" value="GTP1-OBG_CS"/>
</dbReference>
<dbReference type="SUPFAM" id="SSF52540">
    <property type="entry name" value="P-loop containing nucleoside triphosphate hydrolases"/>
    <property type="match status" value="1"/>
</dbReference>
<sequence length="138" mass="14407">MEIGVIGKPNVGKSTFFAALTLVDVPIAPYPFTTLDPNRGVATVRAPCPHRAENPCTPGNSRCVDGVRWVPVNLVDVPGLVPGAHEGRGLGHKFLDDLRAADGLIQVVDLSGSAADDGTLAGVGSTDPAREVEWLAEE</sequence>
<dbReference type="GO" id="GO:0016887">
    <property type="term" value="F:ATP hydrolysis activity"/>
    <property type="evidence" value="ECO:0007669"/>
    <property type="project" value="TreeGrafter"/>
</dbReference>
<dbReference type="InterPro" id="IPR027417">
    <property type="entry name" value="P-loop_NTPase"/>
</dbReference>
<name>T1BRK6_9ZZZZ</name>
<keyword evidence="1" id="KW-0547">Nucleotide-binding</keyword>